<dbReference type="InterPro" id="IPR055149">
    <property type="entry name" value="Agl_cat_D2"/>
</dbReference>
<evidence type="ECO:0000313" key="3">
    <source>
        <dbReference type="EMBL" id="RAW12553.1"/>
    </source>
</evidence>
<dbReference type="Pfam" id="PF22816">
    <property type="entry name" value="CatAgl_D2"/>
    <property type="match status" value="1"/>
</dbReference>
<dbReference type="InterPro" id="IPR051941">
    <property type="entry name" value="BG_Antigen-Binding_Lectin"/>
</dbReference>
<dbReference type="InterPro" id="IPR000421">
    <property type="entry name" value="FA58C"/>
</dbReference>
<protein>
    <submittedName>
        <fullName evidence="3">Glycosyl hydrolase</fullName>
    </submittedName>
</protein>
<dbReference type="GO" id="GO:0005975">
    <property type="term" value="P:carbohydrate metabolic process"/>
    <property type="evidence" value="ECO:0007669"/>
    <property type="project" value="UniProtKB-ARBA"/>
</dbReference>
<dbReference type="InterPro" id="IPR006626">
    <property type="entry name" value="PbH1"/>
</dbReference>
<keyword evidence="4" id="KW-1185">Reference proteome</keyword>
<reference evidence="3 4" key="1">
    <citation type="submission" date="2018-06" db="EMBL/GenBank/DDBJ databases">
        <title>Phytoactinopolyspora halophila sp. nov., a novel halophilic actinomycete isolated from a saline soil in China.</title>
        <authorList>
            <person name="Tang S.-K."/>
        </authorList>
    </citation>
    <scope>NUCLEOTIDE SEQUENCE [LARGE SCALE GENOMIC DNA]</scope>
    <source>
        <strain evidence="3 4">YIM 96934</strain>
    </source>
</reference>
<feature type="compositionally biased region" description="Pro residues" evidence="1">
    <location>
        <begin position="1"/>
        <end position="12"/>
    </location>
</feature>
<dbReference type="InterPro" id="IPR013783">
    <property type="entry name" value="Ig-like_fold"/>
</dbReference>
<name>A0A329QJV5_9ACTN</name>
<dbReference type="CDD" id="cd14490">
    <property type="entry name" value="CBM6-CBM35-CBM36_like_1"/>
    <property type="match status" value="1"/>
</dbReference>
<dbReference type="Gene3D" id="2.60.120.260">
    <property type="entry name" value="Galactose-binding domain-like"/>
    <property type="match status" value="3"/>
</dbReference>
<evidence type="ECO:0000259" key="2">
    <source>
        <dbReference type="PROSITE" id="PS50022"/>
    </source>
</evidence>
<dbReference type="Gene3D" id="2.60.40.10">
    <property type="entry name" value="Immunoglobulins"/>
    <property type="match status" value="2"/>
</dbReference>
<dbReference type="OrthoDB" id="5476529at2"/>
<dbReference type="Pfam" id="PF22815">
    <property type="entry name" value="CatAgl_D1"/>
    <property type="match status" value="1"/>
</dbReference>
<comment type="caution">
    <text evidence="3">The sequence shown here is derived from an EMBL/GenBank/DDBJ whole genome shotgun (WGS) entry which is preliminary data.</text>
</comment>
<dbReference type="InterPro" id="IPR033801">
    <property type="entry name" value="CBM6-CBM35-CBM36-like_1"/>
</dbReference>
<feature type="region of interest" description="Disordered" evidence="1">
    <location>
        <begin position="1"/>
        <end position="25"/>
    </location>
</feature>
<dbReference type="PROSITE" id="PS50022">
    <property type="entry name" value="FA58C_3"/>
    <property type="match status" value="2"/>
</dbReference>
<dbReference type="SUPFAM" id="SSF51126">
    <property type="entry name" value="Pectin lyase-like"/>
    <property type="match status" value="1"/>
</dbReference>
<sequence>MSPSRPSTPVPSTPTSRPSRSAVPWKRTRLHKRLLGVVSAGALVAATATAVPAATSAPAEGTDLASGAPASASSENWPYEAVHVTDGDPDTYWESTNHELPQWAQVDLGAATDVEQVVLRLPNSWEERTQTLTVEGSTDGTEFDTIVPSDAYVFDPDDGNAVTIDMSETTTRYVRVHVTENTGWPAAQLSALEVYGPDDGNGDDGGEGDGSNLAAGRPIDASSHVHVFEAGNANDGDLTTYWEGAPGAYPGTLTVDLGANADISEVTVALDPDPVWEARTQTFEILGRDQNSDEFTTLVPEADYDFDPATGNTISVPVDATVADVRLEFTGNTGAPNGQVAELGVIGTPGANPDLTVTDMSWSPVEPVETDELTLEATVENAGDASSAGTSVDLHVDGAVAANVDLDALDAGASTTVTADVGALGAGSHEIGAEADPDGQVIERDESNNGYVHGEPVVIGEIETSDLVPDVTWTPDSPGSGDAVEFSVALSNEGSIATTGGPHEITLVIEDGSTGDVLQTLTGTHSGVIEPGETAAPVVLGTWDAGDGRHAVTVEVEADGNEHAVKRDNNTASTSLFAGRGANLPYDIYQAQDAETGGGADIVGPNREVGDGAGEASGRQAVTLENTGDYVEFTTRMDTNTLVVRASIPDAPEGGGITDTLNIYVDGEYIKPITLTSRYSWLYGDEADPGTSPSLGPPRNIYDEANVMFDTTIPAGSTIRLQKDPENTTTYAVDFISVEQVEPEPNPDPDRYIEPDGYSHNDVQNALDQVRMDTSGDLDGVYLPPGDYETAQKFQVYGEPIEIIGAGPWFTRFYAPQDQENTDVGFRVDSSVNGSTFRGFAYFGNYTSRIDGPGKVFDFQNVSDITIDDVWVEHMVCMYWGTNVDNMTITNARMRNLWADGLNMTNGSSGNVVRNVEARGTGDDSFALFAATDSGGGEQTGNVYENLTSMLPWRAAGLAVYGGYDNTFRNIHIEDTLVYSGVTISSLDFGYPMEGFGADPPTVFENISIERAGGNFWGGQTFPGMWLFSASEAFQGIRVNDVDIIDPTYAGIMFQTHYEGGEPVNPVTDTVFDNISITGAQLSGDEYEDRSGIGIWVNEMPEEGQGPAVGSATFRNLHLEDNHEDIRNNTDTFDLVIED</sequence>
<accession>A0A329QJV5</accession>
<dbReference type="AlphaFoldDB" id="A0A329QJV5"/>
<feature type="compositionally biased region" description="Low complexity" evidence="1">
    <location>
        <begin position="13"/>
        <end position="24"/>
    </location>
</feature>
<feature type="domain" description="F5/8 type C" evidence="2">
    <location>
        <begin position="46"/>
        <end position="197"/>
    </location>
</feature>
<dbReference type="InterPro" id="IPR011050">
    <property type="entry name" value="Pectin_lyase_fold/virulence"/>
</dbReference>
<dbReference type="InterPro" id="IPR008979">
    <property type="entry name" value="Galactose-bd-like_sf"/>
</dbReference>
<keyword evidence="3" id="KW-0378">Hydrolase</keyword>
<dbReference type="InterPro" id="IPR011635">
    <property type="entry name" value="CARDB"/>
</dbReference>
<dbReference type="SUPFAM" id="SSF49785">
    <property type="entry name" value="Galactose-binding domain-like"/>
    <property type="match status" value="2"/>
</dbReference>
<proteinExistence type="predicted"/>
<dbReference type="PANTHER" id="PTHR45713">
    <property type="entry name" value="FTP DOMAIN-CONTAINING PROTEIN"/>
    <property type="match status" value="1"/>
</dbReference>
<dbReference type="Proteomes" id="UP000250462">
    <property type="component" value="Unassembled WGS sequence"/>
</dbReference>
<dbReference type="GO" id="GO:0016787">
    <property type="term" value="F:hydrolase activity"/>
    <property type="evidence" value="ECO:0007669"/>
    <property type="project" value="UniProtKB-KW"/>
</dbReference>
<dbReference type="Pfam" id="PF00754">
    <property type="entry name" value="F5_F8_type_C"/>
    <property type="match status" value="2"/>
</dbReference>
<evidence type="ECO:0000256" key="1">
    <source>
        <dbReference type="SAM" id="MobiDB-lite"/>
    </source>
</evidence>
<feature type="region of interest" description="Disordered" evidence="1">
    <location>
        <begin position="52"/>
        <end position="73"/>
    </location>
</feature>
<evidence type="ECO:0000313" key="4">
    <source>
        <dbReference type="Proteomes" id="UP000250462"/>
    </source>
</evidence>
<feature type="domain" description="F5/8 type C" evidence="2">
    <location>
        <begin position="200"/>
        <end position="348"/>
    </location>
</feature>
<dbReference type="Gene3D" id="2.160.20.10">
    <property type="entry name" value="Single-stranded right-handed beta-helix, Pectin lyase-like"/>
    <property type="match status" value="1"/>
</dbReference>
<dbReference type="Pfam" id="PF07705">
    <property type="entry name" value="CARDB"/>
    <property type="match status" value="1"/>
</dbReference>
<dbReference type="EMBL" id="QMIG01000015">
    <property type="protein sequence ID" value="RAW12553.1"/>
    <property type="molecule type" value="Genomic_DNA"/>
</dbReference>
<dbReference type="SMART" id="SM00710">
    <property type="entry name" value="PbH1"/>
    <property type="match status" value="6"/>
</dbReference>
<organism evidence="3 4">
    <name type="scientific">Phytoactinopolyspora halophila</name>
    <dbReference type="NCBI Taxonomy" id="1981511"/>
    <lineage>
        <taxon>Bacteria</taxon>
        <taxon>Bacillati</taxon>
        <taxon>Actinomycetota</taxon>
        <taxon>Actinomycetes</taxon>
        <taxon>Jiangellales</taxon>
        <taxon>Jiangellaceae</taxon>
        <taxon>Phytoactinopolyspora</taxon>
    </lineage>
</organism>
<dbReference type="InterPro" id="IPR012334">
    <property type="entry name" value="Pectin_lyas_fold"/>
</dbReference>
<dbReference type="PANTHER" id="PTHR45713:SF6">
    <property type="entry name" value="F5_8 TYPE C DOMAIN-CONTAINING PROTEIN"/>
    <property type="match status" value="1"/>
</dbReference>
<dbReference type="SMART" id="SM00231">
    <property type="entry name" value="FA58C"/>
    <property type="match status" value="1"/>
</dbReference>
<feature type="region of interest" description="Disordered" evidence="1">
    <location>
        <begin position="194"/>
        <end position="216"/>
    </location>
</feature>
<gene>
    <name evidence="3" type="ORF">DPM12_14275</name>
</gene>